<dbReference type="Proteomes" id="UP000565441">
    <property type="component" value="Unassembled WGS sequence"/>
</dbReference>
<name>A0A8H5MAK2_9AGAR</name>
<keyword evidence="4" id="KW-1185">Reference proteome</keyword>
<evidence type="ECO:0000313" key="3">
    <source>
        <dbReference type="EMBL" id="KAF5386814.1"/>
    </source>
</evidence>
<gene>
    <name evidence="3" type="ORF">D9615_002131</name>
</gene>
<dbReference type="Gene3D" id="1.10.510.10">
    <property type="entry name" value="Transferase(Phosphotransferase) domain 1"/>
    <property type="match status" value="1"/>
</dbReference>
<dbReference type="InterPro" id="IPR000719">
    <property type="entry name" value="Prot_kinase_dom"/>
</dbReference>
<evidence type="ECO:0000259" key="2">
    <source>
        <dbReference type="PROSITE" id="PS50011"/>
    </source>
</evidence>
<dbReference type="SUPFAM" id="SSF56112">
    <property type="entry name" value="Protein kinase-like (PK-like)"/>
    <property type="match status" value="1"/>
</dbReference>
<sequence>MSLDDILAEGLKVYEDDNEVEEDEEEDEENDVMEGLEGDEENKEDTEGIVDEEDGRDDVDEEDGQDDLGPDDESGEHLQSVSTIYTVELSPYRGRLLISPVNLAGDRGVYLAHDFGSSDLGCLQAKTVIVKAWAASDDSECVTERTVYDVLQGPTVAGIPDVLMSAYDSDCGVYAIVLQRLGSTVDDVMQALPDKKLDEKMVLAQLDRYKDIHAKGVIHNGMKPANICLPLSSPPGSDSSRHLHESSTLYAVDFGLSSLLCAHEKLPGGRKADTVGNRCFMSVFGHHGITQSQRDDLESLAYLLSFLSHGHLPWAPPPVLVQPRIKGKILPQPQPQLWRIKMSTPASILFEGMDSSFVDFWKDVKGLAFGESPDYDAMRQRFERCWERKSFGGRPGELDWGAVADRLGLGKRD</sequence>
<dbReference type="InterPro" id="IPR050235">
    <property type="entry name" value="CK1_Ser-Thr_kinase"/>
</dbReference>
<reference evidence="3 4" key="1">
    <citation type="journal article" date="2020" name="ISME J.">
        <title>Uncovering the hidden diversity of litter-decomposition mechanisms in mushroom-forming fungi.</title>
        <authorList>
            <person name="Floudas D."/>
            <person name="Bentzer J."/>
            <person name="Ahren D."/>
            <person name="Johansson T."/>
            <person name="Persson P."/>
            <person name="Tunlid A."/>
        </authorList>
    </citation>
    <scope>NUCLEOTIDE SEQUENCE [LARGE SCALE GENOMIC DNA]</scope>
    <source>
        <strain evidence="3 4">CBS 661.87</strain>
    </source>
</reference>
<dbReference type="InterPro" id="IPR011009">
    <property type="entry name" value="Kinase-like_dom_sf"/>
</dbReference>
<feature type="region of interest" description="Disordered" evidence="1">
    <location>
        <begin position="1"/>
        <end position="79"/>
    </location>
</feature>
<accession>A0A8H5MAK2</accession>
<comment type="caution">
    <text evidence="3">The sequence shown here is derived from an EMBL/GenBank/DDBJ whole genome shotgun (WGS) entry which is preliminary data.</text>
</comment>
<feature type="compositionally biased region" description="Acidic residues" evidence="1">
    <location>
        <begin position="16"/>
        <end position="74"/>
    </location>
</feature>
<dbReference type="AlphaFoldDB" id="A0A8H5MAK2"/>
<feature type="domain" description="Protein kinase" evidence="2">
    <location>
        <begin position="87"/>
        <end position="413"/>
    </location>
</feature>
<dbReference type="GO" id="GO:0004672">
    <property type="term" value="F:protein kinase activity"/>
    <property type="evidence" value="ECO:0007669"/>
    <property type="project" value="InterPro"/>
</dbReference>
<dbReference type="PROSITE" id="PS50011">
    <property type="entry name" value="PROTEIN_KINASE_DOM"/>
    <property type="match status" value="1"/>
</dbReference>
<dbReference type="GO" id="GO:0005524">
    <property type="term" value="F:ATP binding"/>
    <property type="evidence" value="ECO:0007669"/>
    <property type="project" value="InterPro"/>
</dbReference>
<protein>
    <recommendedName>
        <fullName evidence="2">Protein kinase domain-containing protein</fullName>
    </recommendedName>
</protein>
<evidence type="ECO:0000313" key="4">
    <source>
        <dbReference type="Proteomes" id="UP000565441"/>
    </source>
</evidence>
<dbReference type="EMBL" id="JAACJP010000002">
    <property type="protein sequence ID" value="KAF5386814.1"/>
    <property type="molecule type" value="Genomic_DNA"/>
</dbReference>
<organism evidence="3 4">
    <name type="scientific">Tricholomella constricta</name>
    <dbReference type="NCBI Taxonomy" id="117010"/>
    <lineage>
        <taxon>Eukaryota</taxon>
        <taxon>Fungi</taxon>
        <taxon>Dikarya</taxon>
        <taxon>Basidiomycota</taxon>
        <taxon>Agaricomycotina</taxon>
        <taxon>Agaricomycetes</taxon>
        <taxon>Agaricomycetidae</taxon>
        <taxon>Agaricales</taxon>
        <taxon>Tricholomatineae</taxon>
        <taxon>Lyophyllaceae</taxon>
        <taxon>Tricholomella</taxon>
    </lineage>
</organism>
<dbReference type="OrthoDB" id="5979581at2759"/>
<proteinExistence type="predicted"/>
<dbReference type="PANTHER" id="PTHR11909">
    <property type="entry name" value="CASEIN KINASE-RELATED"/>
    <property type="match status" value="1"/>
</dbReference>
<evidence type="ECO:0000256" key="1">
    <source>
        <dbReference type="SAM" id="MobiDB-lite"/>
    </source>
</evidence>